<feature type="region of interest" description="Disordered" evidence="10">
    <location>
        <begin position="297"/>
        <end position="329"/>
    </location>
</feature>
<evidence type="ECO:0000256" key="8">
    <source>
        <dbReference type="PROSITE-ProRule" id="PRU01360"/>
    </source>
</evidence>
<evidence type="ECO:0000256" key="3">
    <source>
        <dbReference type="ARBA" id="ARBA00022452"/>
    </source>
</evidence>
<organism evidence="13 14">
    <name type="scientific">Pelagicoccus enzymogenes</name>
    <dbReference type="NCBI Taxonomy" id="2773457"/>
    <lineage>
        <taxon>Bacteria</taxon>
        <taxon>Pseudomonadati</taxon>
        <taxon>Verrucomicrobiota</taxon>
        <taxon>Opitutia</taxon>
        <taxon>Puniceicoccales</taxon>
        <taxon>Pelagicoccaceae</taxon>
        <taxon>Pelagicoccus</taxon>
    </lineage>
</organism>
<accession>A0A927IGJ6</accession>
<evidence type="ECO:0000313" key="14">
    <source>
        <dbReference type="Proteomes" id="UP000622317"/>
    </source>
</evidence>
<feature type="domain" description="TonB-dependent receptor plug" evidence="12">
    <location>
        <begin position="55"/>
        <end position="151"/>
    </location>
</feature>
<evidence type="ECO:0000259" key="11">
    <source>
        <dbReference type="Pfam" id="PF00593"/>
    </source>
</evidence>
<name>A0A927IGJ6_9BACT</name>
<dbReference type="RefSeq" id="WP_191616001.1">
    <property type="nucleotide sequence ID" value="NZ_JACYFG010000006.1"/>
</dbReference>
<evidence type="ECO:0000256" key="10">
    <source>
        <dbReference type="SAM" id="MobiDB-lite"/>
    </source>
</evidence>
<evidence type="ECO:0000256" key="6">
    <source>
        <dbReference type="ARBA" id="ARBA00023136"/>
    </source>
</evidence>
<feature type="compositionally biased region" description="Basic and acidic residues" evidence="10">
    <location>
        <begin position="225"/>
        <end position="244"/>
    </location>
</feature>
<dbReference type="Proteomes" id="UP000622317">
    <property type="component" value="Unassembled WGS sequence"/>
</dbReference>
<evidence type="ECO:0000313" key="13">
    <source>
        <dbReference type="EMBL" id="MBD5778874.1"/>
    </source>
</evidence>
<keyword evidence="13" id="KW-0675">Receptor</keyword>
<dbReference type="PANTHER" id="PTHR30069">
    <property type="entry name" value="TONB-DEPENDENT OUTER MEMBRANE RECEPTOR"/>
    <property type="match status" value="1"/>
</dbReference>
<feature type="compositionally biased region" description="Acidic residues" evidence="10">
    <location>
        <begin position="309"/>
        <end position="329"/>
    </location>
</feature>
<keyword evidence="6 8" id="KW-0472">Membrane</keyword>
<feature type="region of interest" description="Disordered" evidence="10">
    <location>
        <begin position="225"/>
        <end position="255"/>
    </location>
</feature>
<evidence type="ECO:0000256" key="5">
    <source>
        <dbReference type="ARBA" id="ARBA00023077"/>
    </source>
</evidence>
<evidence type="ECO:0000256" key="1">
    <source>
        <dbReference type="ARBA" id="ARBA00004571"/>
    </source>
</evidence>
<proteinExistence type="inferred from homology"/>
<evidence type="ECO:0000259" key="12">
    <source>
        <dbReference type="Pfam" id="PF07715"/>
    </source>
</evidence>
<dbReference type="PANTHER" id="PTHR30069:SF40">
    <property type="entry name" value="TONB-DEPENDENT RECEPTOR NMB0964-RELATED"/>
    <property type="match status" value="1"/>
</dbReference>
<keyword evidence="2 8" id="KW-0813">Transport</keyword>
<reference evidence="13" key="1">
    <citation type="submission" date="2020-09" db="EMBL/GenBank/DDBJ databases">
        <title>Pelagicoccus enzymogenes sp. nov. with an EPS production, isolated from marine sediment.</title>
        <authorList>
            <person name="Feng X."/>
        </authorList>
    </citation>
    <scope>NUCLEOTIDE SEQUENCE</scope>
    <source>
        <strain evidence="13">NFK12</strain>
    </source>
</reference>
<keyword evidence="7 8" id="KW-0998">Cell outer membrane</keyword>
<evidence type="ECO:0000256" key="4">
    <source>
        <dbReference type="ARBA" id="ARBA00022692"/>
    </source>
</evidence>
<dbReference type="SUPFAM" id="SSF56935">
    <property type="entry name" value="Porins"/>
    <property type="match status" value="1"/>
</dbReference>
<dbReference type="GO" id="GO:0015344">
    <property type="term" value="F:siderophore uptake transmembrane transporter activity"/>
    <property type="evidence" value="ECO:0007669"/>
    <property type="project" value="TreeGrafter"/>
</dbReference>
<comment type="similarity">
    <text evidence="8 9">Belongs to the TonB-dependent receptor family.</text>
</comment>
<dbReference type="AlphaFoldDB" id="A0A927IGJ6"/>
<dbReference type="InterPro" id="IPR000531">
    <property type="entry name" value="Beta-barrel_TonB"/>
</dbReference>
<dbReference type="GO" id="GO:0009279">
    <property type="term" value="C:cell outer membrane"/>
    <property type="evidence" value="ECO:0007669"/>
    <property type="project" value="UniProtKB-SubCell"/>
</dbReference>
<keyword evidence="5 9" id="KW-0798">TonB box</keyword>
<comment type="subcellular location">
    <subcellularLocation>
        <location evidence="1 8">Cell outer membrane</location>
        <topology evidence="1 8">Multi-pass membrane protein</topology>
    </subcellularLocation>
</comment>
<evidence type="ECO:0000256" key="2">
    <source>
        <dbReference type="ARBA" id="ARBA00022448"/>
    </source>
</evidence>
<dbReference type="InterPro" id="IPR012910">
    <property type="entry name" value="Plug_dom"/>
</dbReference>
<feature type="domain" description="TonB-dependent receptor-like beta-barrel" evidence="11">
    <location>
        <begin position="342"/>
        <end position="693"/>
    </location>
</feature>
<feature type="compositionally biased region" description="Acidic residues" evidence="10">
    <location>
        <begin position="245"/>
        <end position="255"/>
    </location>
</feature>
<evidence type="ECO:0000256" key="9">
    <source>
        <dbReference type="RuleBase" id="RU003357"/>
    </source>
</evidence>
<dbReference type="Gene3D" id="2.170.130.10">
    <property type="entry name" value="TonB-dependent receptor, plug domain"/>
    <property type="match status" value="1"/>
</dbReference>
<dbReference type="PROSITE" id="PS52016">
    <property type="entry name" value="TONB_DEPENDENT_REC_3"/>
    <property type="match status" value="1"/>
</dbReference>
<dbReference type="EMBL" id="JACYFG010000006">
    <property type="protein sequence ID" value="MBD5778874.1"/>
    <property type="molecule type" value="Genomic_DNA"/>
</dbReference>
<gene>
    <name evidence="13" type="ORF">IEN85_05175</name>
</gene>
<dbReference type="Gene3D" id="2.40.170.20">
    <property type="entry name" value="TonB-dependent receptor, beta-barrel domain"/>
    <property type="match status" value="1"/>
</dbReference>
<keyword evidence="3 8" id="KW-1134">Transmembrane beta strand</keyword>
<keyword evidence="4 8" id="KW-0812">Transmembrane</keyword>
<keyword evidence="14" id="KW-1185">Reference proteome</keyword>
<dbReference type="Pfam" id="PF00593">
    <property type="entry name" value="TonB_dep_Rec_b-barrel"/>
    <property type="match status" value="1"/>
</dbReference>
<sequence length="729" mass="80595">MRTTHYLLATTALLSLELGPSVAFGDADTIDLKAVVITASPFVTSKEELVVPAGELTGESLRRSAESSLGATLSGEPGVRSTYYGPGAGRPVIRGFDGDRIRILNQGTDSFDVSQTSPDHGVSIEPLFAHDIEVVRGPASLLYGNAAIGGVVNVMGKELPRERALKPFAGQSETFYGSVSDEKSVGAAFQGGQGNFAWSLGFLDRQSNDFEIPGFAESLYQMEAEEHEHDHDHGEEEDHDHEEGEHEDEDHDDHEEPVFGVLENSFVDTRSGYVGLAWFGDRGSLAVSYSEYASDYGVPGHSHAHEHEEEHEEGEEHEEEEHEEHDEEGVTIDLDQSRFALRGELLDPVDFLESLELDLTFGDYTHSELEGEEVGTVFERDGYELRLTGVHSPVGDFTGAFGFQAKVDDFSAVGEEAFIPSSETSQYGIFLMERLNQEWGAWEFGARLESVEIDPVDVSLEDSSFDTVNASAGLVRRLSENSVLSANLVYAERAPNASELYAFGPHVGTQSFEIGDVTLGKESSTSVDLSYRLTAGKITGEVTAFYSDFSDYVYLRFLDHEDAEEMYGELDTHGLNVYQATAVDAKFYGFEIDLRYHLLDEADRAMHLDLLYDQTRATNESFNTNLPRIPARRLGLRCEYAFGPWLWGAEGRWHDRASHLGPNQLPTDSYTLWGADARFRMHASDTATVDLFVVGTNLSDEEARPHTSFLKDLAPMPGRSFKLGVRTSF</sequence>
<evidence type="ECO:0000256" key="7">
    <source>
        <dbReference type="ARBA" id="ARBA00023237"/>
    </source>
</evidence>
<dbReference type="GO" id="GO:0044718">
    <property type="term" value="P:siderophore transmembrane transport"/>
    <property type="evidence" value="ECO:0007669"/>
    <property type="project" value="TreeGrafter"/>
</dbReference>
<dbReference type="InterPro" id="IPR036942">
    <property type="entry name" value="Beta-barrel_TonB_sf"/>
</dbReference>
<protein>
    <submittedName>
        <fullName evidence="13">TonB-dependent receptor</fullName>
    </submittedName>
</protein>
<dbReference type="InterPro" id="IPR037066">
    <property type="entry name" value="Plug_dom_sf"/>
</dbReference>
<dbReference type="InterPro" id="IPR039426">
    <property type="entry name" value="TonB-dep_rcpt-like"/>
</dbReference>
<comment type="caution">
    <text evidence="13">The sequence shown here is derived from an EMBL/GenBank/DDBJ whole genome shotgun (WGS) entry which is preliminary data.</text>
</comment>
<dbReference type="Pfam" id="PF07715">
    <property type="entry name" value="Plug"/>
    <property type="match status" value="1"/>
</dbReference>